<reference evidence="1" key="2">
    <citation type="submission" date="2023-01" db="EMBL/GenBank/DDBJ databases">
        <title>Draft genome sequence of Algimonas ampicilliniresistens strain NBRC 108219.</title>
        <authorList>
            <person name="Sun Q."/>
            <person name="Mori K."/>
        </authorList>
    </citation>
    <scope>NUCLEOTIDE SEQUENCE</scope>
    <source>
        <strain evidence="1">NBRC 108219</strain>
    </source>
</reference>
<dbReference type="PANTHER" id="PTHR33988">
    <property type="entry name" value="ENDORIBONUCLEASE MAZF-RELATED"/>
    <property type="match status" value="1"/>
</dbReference>
<dbReference type="GO" id="GO:0004519">
    <property type="term" value="F:endonuclease activity"/>
    <property type="evidence" value="ECO:0007669"/>
    <property type="project" value="UniProtKB-KW"/>
</dbReference>
<dbReference type="Gene3D" id="2.30.30.110">
    <property type="match status" value="1"/>
</dbReference>
<evidence type="ECO:0000313" key="1">
    <source>
        <dbReference type="EMBL" id="GLQ25120.1"/>
    </source>
</evidence>
<dbReference type="EMBL" id="BSNK01000002">
    <property type="protein sequence ID" value="GLQ25120.1"/>
    <property type="molecule type" value="Genomic_DNA"/>
</dbReference>
<dbReference type="Proteomes" id="UP001161391">
    <property type="component" value="Unassembled WGS sequence"/>
</dbReference>
<proteinExistence type="predicted"/>
<evidence type="ECO:0000313" key="2">
    <source>
        <dbReference type="Proteomes" id="UP001161391"/>
    </source>
</evidence>
<protein>
    <submittedName>
        <fullName evidence="1">mRNA-degrading endonuclease</fullName>
    </submittedName>
</protein>
<comment type="caution">
    <text evidence="1">The sequence shown here is derived from an EMBL/GenBank/DDBJ whole genome shotgun (WGS) entry which is preliminary data.</text>
</comment>
<keyword evidence="1" id="KW-0255">Endonuclease</keyword>
<name>A0ABQ5VDE8_9PROT</name>
<sequence>MAVYQPERGDLVFLNLDPRTGVELGKRRPALVLSPQNFNIATGTAVVCPITSTITESPFDVKLPRGARLDGCVVSNQMRSVDWIAREVDFHSKVDRQVMLEVLGRVEAILGLDLDPV</sequence>
<dbReference type="SUPFAM" id="SSF50118">
    <property type="entry name" value="Cell growth inhibitor/plasmid maintenance toxic component"/>
    <property type="match status" value="1"/>
</dbReference>
<dbReference type="PANTHER" id="PTHR33988:SF3">
    <property type="entry name" value="ENDORIBONUCLEASE TOXIN CHPB-RELATED"/>
    <property type="match status" value="1"/>
</dbReference>
<keyword evidence="1" id="KW-0540">Nuclease</keyword>
<keyword evidence="2" id="KW-1185">Reference proteome</keyword>
<dbReference type="InterPro" id="IPR003477">
    <property type="entry name" value="PemK-like"/>
</dbReference>
<keyword evidence="1" id="KW-0378">Hydrolase</keyword>
<reference evidence="1" key="1">
    <citation type="journal article" date="2014" name="Int. J. Syst. Evol. Microbiol.">
        <title>Complete genome of a new Firmicutes species belonging to the dominant human colonic microbiota ('Ruminococcus bicirculans') reveals two chromosomes and a selective capacity to utilize plant glucans.</title>
        <authorList>
            <consortium name="NISC Comparative Sequencing Program"/>
            <person name="Wegmann U."/>
            <person name="Louis P."/>
            <person name="Goesmann A."/>
            <person name="Henrissat B."/>
            <person name="Duncan S.H."/>
            <person name="Flint H.J."/>
        </authorList>
    </citation>
    <scope>NUCLEOTIDE SEQUENCE</scope>
    <source>
        <strain evidence="1">NBRC 108219</strain>
    </source>
</reference>
<dbReference type="Pfam" id="PF02452">
    <property type="entry name" value="PemK_toxin"/>
    <property type="match status" value="1"/>
</dbReference>
<accession>A0ABQ5VDE8</accession>
<organism evidence="1 2">
    <name type="scientific">Algimonas ampicilliniresistens</name>
    <dbReference type="NCBI Taxonomy" id="1298735"/>
    <lineage>
        <taxon>Bacteria</taxon>
        <taxon>Pseudomonadati</taxon>
        <taxon>Pseudomonadota</taxon>
        <taxon>Alphaproteobacteria</taxon>
        <taxon>Maricaulales</taxon>
        <taxon>Robiginitomaculaceae</taxon>
        <taxon>Algimonas</taxon>
    </lineage>
</organism>
<gene>
    <name evidence="1" type="ORF">GCM10007853_29940</name>
</gene>
<dbReference type="InterPro" id="IPR011067">
    <property type="entry name" value="Plasmid_toxin/cell-grow_inhib"/>
</dbReference>